<keyword evidence="10" id="KW-1185">Reference proteome</keyword>
<dbReference type="InterPro" id="IPR016135">
    <property type="entry name" value="UBQ-conjugating_enzyme/RWD"/>
</dbReference>
<comment type="similarity">
    <text evidence="2">Belongs to the ubiquitin-conjugating enzyme family. UEV subfamily.</text>
</comment>
<dbReference type="CDD" id="cd11685">
    <property type="entry name" value="UEV_TSG101-like"/>
    <property type="match status" value="1"/>
</dbReference>
<evidence type="ECO:0000256" key="5">
    <source>
        <dbReference type="ARBA" id="ARBA00022927"/>
    </source>
</evidence>
<dbReference type="AlphaFoldDB" id="A0A9R0I2Y7"/>
<dbReference type="InterPro" id="IPR017916">
    <property type="entry name" value="SB_dom"/>
</dbReference>
<name>A0A9R0I2Y7_SPIOL</name>
<dbReference type="SUPFAM" id="SSF54495">
    <property type="entry name" value="UBC-like"/>
    <property type="match status" value="1"/>
</dbReference>
<evidence type="ECO:0000313" key="10">
    <source>
        <dbReference type="Proteomes" id="UP000813463"/>
    </source>
</evidence>
<dbReference type="GeneID" id="110781784"/>
<dbReference type="PANTHER" id="PTHR23306:SF21">
    <property type="entry name" value="UBIQUITIN-CONJUGATING ENZYME_RWD-LIKE PROTEIN"/>
    <property type="match status" value="1"/>
</dbReference>
<reference evidence="11" key="2">
    <citation type="submission" date="2025-08" db="UniProtKB">
        <authorList>
            <consortium name="RefSeq"/>
        </authorList>
    </citation>
    <scope>IDENTIFICATION</scope>
    <source>
        <tissue evidence="11">Leaf</tissue>
    </source>
</reference>
<dbReference type="InterPro" id="IPR008883">
    <property type="entry name" value="UEV_N"/>
</dbReference>
<protein>
    <submittedName>
        <fullName evidence="11">Protein ELC-like</fullName>
    </submittedName>
</protein>
<evidence type="ECO:0000256" key="3">
    <source>
        <dbReference type="ARBA" id="ARBA00022448"/>
    </source>
</evidence>
<evidence type="ECO:0000313" key="11">
    <source>
        <dbReference type="RefSeq" id="XP_021841533.2"/>
    </source>
</evidence>
<dbReference type="Gene3D" id="3.10.110.10">
    <property type="entry name" value="Ubiquitin Conjugating Enzyme"/>
    <property type="match status" value="1"/>
</dbReference>
<keyword evidence="4" id="KW-0967">Endosome</keyword>
<proteinExistence type="inferred from homology"/>
<dbReference type="Gene3D" id="6.10.140.820">
    <property type="match status" value="1"/>
</dbReference>
<evidence type="ECO:0000256" key="4">
    <source>
        <dbReference type="ARBA" id="ARBA00022753"/>
    </source>
</evidence>
<dbReference type="PROSITE" id="PS51312">
    <property type="entry name" value="SB"/>
    <property type="match status" value="1"/>
</dbReference>
<evidence type="ECO:0000256" key="1">
    <source>
        <dbReference type="ARBA" id="ARBA00004177"/>
    </source>
</evidence>
<keyword evidence="6" id="KW-0175">Coiled coil</keyword>
<feature type="domain" description="SB" evidence="8">
    <location>
        <begin position="247"/>
        <end position="310"/>
    </location>
</feature>
<evidence type="ECO:0000256" key="6">
    <source>
        <dbReference type="ARBA" id="ARBA00023054"/>
    </source>
</evidence>
<evidence type="ECO:0000256" key="7">
    <source>
        <dbReference type="PROSITE-ProRule" id="PRU00644"/>
    </source>
</evidence>
<dbReference type="GO" id="GO:0008333">
    <property type="term" value="P:endosome to lysosome transport"/>
    <property type="evidence" value="ECO:0007669"/>
    <property type="project" value="TreeGrafter"/>
</dbReference>
<dbReference type="Pfam" id="PF05743">
    <property type="entry name" value="UEV"/>
    <property type="match status" value="1"/>
</dbReference>
<dbReference type="KEGG" id="soe:110781784"/>
<dbReference type="InterPro" id="IPR037202">
    <property type="entry name" value="ESCRT_assembly_dom"/>
</dbReference>
<feature type="domain" description="UEV" evidence="9">
    <location>
        <begin position="14"/>
        <end position="156"/>
    </location>
</feature>
<dbReference type="PANTHER" id="PTHR23306">
    <property type="entry name" value="TUMOR SUSCEPTIBILITY GENE 101 PROTEIN-RELATED"/>
    <property type="match status" value="1"/>
</dbReference>
<dbReference type="InterPro" id="IPR052070">
    <property type="entry name" value="ESCRT-I_UEV_domain"/>
</dbReference>
<dbReference type="GO" id="GO:0000813">
    <property type="term" value="C:ESCRT I complex"/>
    <property type="evidence" value="ECO:0007669"/>
    <property type="project" value="TreeGrafter"/>
</dbReference>
<sequence>MKPTSSMEFIDTSLFESGSFELSYKNPTQKWIIRKHFLKLFKDFPCFIPSTNKFDHYDGTTTNLLNISGFLHVSDFSPEVPLIIWLHENYPSAPPMIFIPSNPECPVYENHPYINPSGVVTPPYILHWDQKRSNLCDLIHNLENLFQHDHPSMPMSKSTILYDLVAKISTDLAALEVQTRKDIERESTNQAQLQKRRDVIDDFVTILEVERDNLNKRVVDLREYNDKLLDWLRKNKNGASMACVQVIGDKSKMIDCKASYKALDDVVYGLDEGLEQGVISLDEYMRQVRVLAREQFFHIAMFFKLRPSRS</sequence>
<dbReference type="RefSeq" id="XP_021841533.2">
    <property type="nucleotide sequence ID" value="XM_021985841.2"/>
</dbReference>
<reference evidence="10" key="1">
    <citation type="journal article" date="2021" name="Nat. Commun.">
        <title>Genomic analyses provide insights into spinach domestication and the genetic basis of agronomic traits.</title>
        <authorList>
            <person name="Cai X."/>
            <person name="Sun X."/>
            <person name="Xu C."/>
            <person name="Sun H."/>
            <person name="Wang X."/>
            <person name="Ge C."/>
            <person name="Zhang Z."/>
            <person name="Wang Q."/>
            <person name="Fei Z."/>
            <person name="Jiao C."/>
            <person name="Wang Q."/>
        </authorList>
    </citation>
    <scope>NUCLEOTIDE SEQUENCE [LARGE SCALE GENOMIC DNA]</scope>
    <source>
        <strain evidence="10">cv. Varoflay</strain>
    </source>
</reference>
<accession>A0A9R0I2Y7</accession>
<keyword evidence="3 7" id="KW-0813">Transport</keyword>
<organism evidence="10 11">
    <name type="scientific">Spinacia oleracea</name>
    <name type="common">Spinach</name>
    <dbReference type="NCBI Taxonomy" id="3562"/>
    <lineage>
        <taxon>Eukaryota</taxon>
        <taxon>Viridiplantae</taxon>
        <taxon>Streptophyta</taxon>
        <taxon>Embryophyta</taxon>
        <taxon>Tracheophyta</taxon>
        <taxon>Spermatophyta</taxon>
        <taxon>Magnoliopsida</taxon>
        <taxon>eudicotyledons</taxon>
        <taxon>Gunneridae</taxon>
        <taxon>Pentapetalae</taxon>
        <taxon>Caryophyllales</taxon>
        <taxon>Chenopodiaceae</taxon>
        <taxon>Chenopodioideae</taxon>
        <taxon>Anserineae</taxon>
        <taxon>Spinacia</taxon>
    </lineage>
</organism>
<evidence type="ECO:0000259" key="9">
    <source>
        <dbReference type="PROSITE" id="PS51322"/>
    </source>
</evidence>
<comment type="subcellular location">
    <subcellularLocation>
        <location evidence="1">Endosome</location>
    </subcellularLocation>
</comment>
<keyword evidence="5 7" id="KW-0653">Protein transport</keyword>
<evidence type="ECO:0000259" key="8">
    <source>
        <dbReference type="PROSITE" id="PS51312"/>
    </source>
</evidence>
<evidence type="ECO:0000256" key="2">
    <source>
        <dbReference type="ARBA" id="ARBA00009594"/>
    </source>
</evidence>
<dbReference type="GO" id="GO:0043130">
    <property type="term" value="F:ubiquitin binding"/>
    <property type="evidence" value="ECO:0007669"/>
    <property type="project" value="TreeGrafter"/>
</dbReference>
<dbReference type="Proteomes" id="UP000813463">
    <property type="component" value="Chromosome 5"/>
</dbReference>
<dbReference type="Pfam" id="PF09454">
    <property type="entry name" value="Vps23_core"/>
    <property type="match status" value="1"/>
</dbReference>
<dbReference type="GO" id="GO:0015031">
    <property type="term" value="P:protein transport"/>
    <property type="evidence" value="ECO:0007669"/>
    <property type="project" value="UniProtKB-UniRule"/>
</dbReference>
<gene>
    <name evidence="11" type="primary">LOC110781784</name>
</gene>
<dbReference type="PROSITE" id="PS51322">
    <property type="entry name" value="UEV"/>
    <property type="match status" value="1"/>
</dbReference>
<dbReference type="SUPFAM" id="SSF140111">
    <property type="entry name" value="Endosomal sorting complex assembly domain"/>
    <property type="match status" value="1"/>
</dbReference>